<dbReference type="Pfam" id="PF00169">
    <property type="entry name" value="PH"/>
    <property type="match status" value="1"/>
</dbReference>
<evidence type="ECO:0000259" key="5">
    <source>
        <dbReference type="PROSITE" id="PS50848"/>
    </source>
</evidence>
<protein>
    <recommendedName>
        <fullName evidence="8">START domain-containing protein</fullName>
    </recommendedName>
</protein>
<evidence type="ECO:0000313" key="7">
    <source>
        <dbReference type="Proteomes" id="UP001177003"/>
    </source>
</evidence>
<dbReference type="CDD" id="cd00177">
    <property type="entry name" value="START"/>
    <property type="match status" value="1"/>
</dbReference>
<dbReference type="EMBL" id="OX465084">
    <property type="protein sequence ID" value="CAI9296125.1"/>
    <property type="molecule type" value="Genomic_DNA"/>
</dbReference>
<dbReference type="Gene3D" id="3.30.530.20">
    <property type="match status" value="1"/>
</dbReference>
<dbReference type="SUPFAM" id="SSF50729">
    <property type="entry name" value="PH domain-like"/>
    <property type="match status" value="1"/>
</dbReference>
<dbReference type="SMART" id="SM00234">
    <property type="entry name" value="START"/>
    <property type="match status" value="1"/>
</dbReference>
<dbReference type="SMART" id="SM00233">
    <property type="entry name" value="PH"/>
    <property type="match status" value="1"/>
</dbReference>
<feature type="compositionally biased region" description="Basic and acidic residues" evidence="3">
    <location>
        <begin position="732"/>
        <end position="744"/>
    </location>
</feature>
<feature type="domain" description="PH" evidence="4">
    <location>
        <begin position="13"/>
        <end position="121"/>
    </location>
</feature>
<keyword evidence="7" id="KW-1185">Reference proteome</keyword>
<dbReference type="InterPro" id="IPR009769">
    <property type="entry name" value="EDR2_C"/>
</dbReference>
<reference evidence="6" key="1">
    <citation type="submission" date="2023-04" db="EMBL/GenBank/DDBJ databases">
        <authorList>
            <person name="Vijverberg K."/>
            <person name="Xiong W."/>
            <person name="Schranz E."/>
        </authorList>
    </citation>
    <scope>NUCLEOTIDE SEQUENCE</scope>
</reference>
<dbReference type="FunFam" id="3.30.530.20:FF:000068">
    <property type="entry name" value="Pleckstrin homology (PH) and lipid-binding START domains-containing protein"/>
    <property type="match status" value="1"/>
</dbReference>
<dbReference type="SUPFAM" id="SSF55961">
    <property type="entry name" value="Bet v1-like"/>
    <property type="match status" value="1"/>
</dbReference>
<organism evidence="6 7">
    <name type="scientific">Lactuca saligna</name>
    <name type="common">Willowleaf lettuce</name>
    <dbReference type="NCBI Taxonomy" id="75948"/>
    <lineage>
        <taxon>Eukaryota</taxon>
        <taxon>Viridiplantae</taxon>
        <taxon>Streptophyta</taxon>
        <taxon>Embryophyta</taxon>
        <taxon>Tracheophyta</taxon>
        <taxon>Spermatophyta</taxon>
        <taxon>Magnoliopsida</taxon>
        <taxon>eudicotyledons</taxon>
        <taxon>Gunneridae</taxon>
        <taxon>Pentapetalae</taxon>
        <taxon>asterids</taxon>
        <taxon>campanulids</taxon>
        <taxon>Asterales</taxon>
        <taxon>Asteraceae</taxon>
        <taxon>Cichorioideae</taxon>
        <taxon>Cichorieae</taxon>
        <taxon>Lactucinae</taxon>
        <taxon>Lactuca</taxon>
    </lineage>
</organism>
<dbReference type="InterPro" id="IPR023393">
    <property type="entry name" value="START-like_dom_sf"/>
</dbReference>
<accession>A0AA36EJX4</accession>
<feature type="domain" description="START" evidence="5">
    <location>
        <begin position="150"/>
        <end position="345"/>
    </location>
</feature>
<sequence length="784" mass="88827">MENQTMDALKSDGRRMEGWLYLIRCNRLGLQYSRRRYFILEENYLKSFKSKPTSDSQKPLRSAIVDSFIRVNDNGRESLSRKVFFIFTLYNTSNHNDCLKLGASSPEEAARWIHSLQDVAMEPGTNSKRRWQPFRLNDSKNTTRKNSVDWTSSANMHVDAMTSDVIAPSHWKIFGCKNGLRLFKESRDNNSAERTSNDHPAIMAVGVIEGTSESVFRTFMSLGLSRSEWDFCFYHGSVVEHLDGHTDIIHVQLCRDWLPWGMSRRDLLLRRYWRREDDGTYVILCHSVIHSDCPPQQGYVRAWLQSGGFVVSPLNQGKECVVKHMLSLDWKLWRSYLPKTPARSMTIRMLSRVSALKELFKAKGGGEFPSEFLTGEVESFQTGDEQMKQEVEVDPIQINENDKMEDANDAPVSGSSSLIGLNDDEFFDIPEESDKNKPHSDTPGLSTAAGFVKKLHVLAAQKKGYIELQNVDWDASTSPCFGSTLLRDLTHNTPCTWSSSDPSLFLVRGENYLKDNQKNKAKGTMMEMIAADWLQSDKREDNLAGRSGGIVHKFGGQGGSEFFFVINIQVPGTTTYNLVLYYMTRTPLKESPLLERFVNGDDGFRNSRFKLIPYISKGSWLVKQSVGKKACLVGQALEVNYFRGKNYLELDIDVGSSTVARGVVNLVLGYLNNLIVEMAFLIQANTQDELPESLIGTCRLNHMDTSKSSPPSLQPPPAPPSQSLKHHHRAHAVSDNEDHRRSYEHPQPPFRRPFSSSSFLSPLTSSLCCYRCHSDHPTLQLLPK</sequence>
<dbReference type="Pfam" id="PF01852">
    <property type="entry name" value="START"/>
    <property type="match status" value="1"/>
</dbReference>
<comment type="subcellular location">
    <subcellularLocation>
        <location evidence="1">Endoplasmic reticulum</location>
    </subcellularLocation>
</comment>
<dbReference type="Proteomes" id="UP001177003">
    <property type="component" value="Chromosome 8"/>
</dbReference>
<dbReference type="GO" id="GO:0005783">
    <property type="term" value="C:endoplasmic reticulum"/>
    <property type="evidence" value="ECO:0007669"/>
    <property type="project" value="UniProtKB-SubCell"/>
</dbReference>
<proteinExistence type="predicted"/>
<dbReference type="InterPro" id="IPR045096">
    <property type="entry name" value="EDR2-like"/>
</dbReference>
<evidence type="ECO:0000259" key="4">
    <source>
        <dbReference type="PROSITE" id="PS50003"/>
    </source>
</evidence>
<evidence type="ECO:0000313" key="6">
    <source>
        <dbReference type="EMBL" id="CAI9296125.1"/>
    </source>
</evidence>
<dbReference type="PANTHER" id="PTHR12136:SF115">
    <property type="entry name" value="PROTEIN ENHANCED DISEASE RESISTANCE 2-LIKE ISOFORM X1"/>
    <property type="match status" value="1"/>
</dbReference>
<keyword evidence="2" id="KW-0256">Endoplasmic reticulum</keyword>
<dbReference type="GO" id="GO:0008289">
    <property type="term" value="F:lipid binding"/>
    <property type="evidence" value="ECO:0007669"/>
    <property type="project" value="InterPro"/>
</dbReference>
<feature type="region of interest" description="Disordered" evidence="3">
    <location>
        <begin position="704"/>
        <end position="755"/>
    </location>
</feature>
<evidence type="ECO:0008006" key="8">
    <source>
        <dbReference type="Google" id="ProtNLM"/>
    </source>
</evidence>
<evidence type="ECO:0000256" key="1">
    <source>
        <dbReference type="ARBA" id="ARBA00004240"/>
    </source>
</evidence>
<dbReference type="AlphaFoldDB" id="A0AA36EJX4"/>
<dbReference type="PANTHER" id="PTHR12136">
    <property type="entry name" value="ENHANCED DISEASE RESISTANCE-RELATED"/>
    <property type="match status" value="1"/>
</dbReference>
<feature type="region of interest" description="Disordered" evidence="3">
    <location>
        <begin position="399"/>
        <end position="419"/>
    </location>
</feature>
<name>A0AA36EJX4_LACSI</name>
<dbReference type="Pfam" id="PF07059">
    <property type="entry name" value="EDR2_C"/>
    <property type="match status" value="1"/>
</dbReference>
<evidence type="ECO:0000256" key="3">
    <source>
        <dbReference type="SAM" id="MobiDB-lite"/>
    </source>
</evidence>
<dbReference type="CDD" id="cd00821">
    <property type="entry name" value="PH"/>
    <property type="match status" value="1"/>
</dbReference>
<dbReference type="PROSITE" id="PS50848">
    <property type="entry name" value="START"/>
    <property type="match status" value="1"/>
</dbReference>
<dbReference type="InterPro" id="IPR002913">
    <property type="entry name" value="START_lipid-bd_dom"/>
</dbReference>
<dbReference type="Gene3D" id="2.30.29.30">
    <property type="entry name" value="Pleckstrin-homology domain (PH domain)/Phosphotyrosine-binding domain (PTB)"/>
    <property type="match status" value="1"/>
</dbReference>
<dbReference type="InterPro" id="IPR011993">
    <property type="entry name" value="PH-like_dom_sf"/>
</dbReference>
<dbReference type="PROSITE" id="PS50003">
    <property type="entry name" value="PH_DOMAIN"/>
    <property type="match status" value="1"/>
</dbReference>
<evidence type="ECO:0000256" key="2">
    <source>
        <dbReference type="ARBA" id="ARBA00022824"/>
    </source>
</evidence>
<dbReference type="InterPro" id="IPR001849">
    <property type="entry name" value="PH_domain"/>
</dbReference>
<gene>
    <name evidence="6" type="ORF">LSALG_LOCUS35019</name>
</gene>